<reference evidence="1" key="1">
    <citation type="journal article" date="2021" name="Environ. Microbiol.">
        <title>Gene family expansions and transcriptome signatures uncover fungal adaptations to wood decay.</title>
        <authorList>
            <person name="Hage H."/>
            <person name="Miyauchi S."/>
            <person name="Viragh M."/>
            <person name="Drula E."/>
            <person name="Min B."/>
            <person name="Chaduli D."/>
            <person name="Navarro D."/>
            <person name="Favel A."/>
            <person name="Norest M."/>
            <person name="Lesage-Meessen L."/>
            <person name="Balint B."/>
            <person name="Merenyi Z."/>
            <person name="de Eugenio L."/>
            <person name="Morin E."/>
            <person name="Martinez A.T."/>
            <person name="Baldrian P."/>
            <person name="Stursova M."/>
            <person name="Martinez M.J."/>
            <person name="Novotny C."/>
            <person name="Magnuson J.K."/>
            <person name="Spatafora J.W."/>
            <person name="Maurice S."/>
            <person name="Pangilinan J."/>
            <person name="Andreopoulos W."/>
            <person name="LaButti K."/>
            <person name="Hundley H."/>
            <person name="Na H."/>
            <person name="Kuo A."/>
            <person name="Barry K."/>
            <person name="Lipzen A."/>
            <person name="Henrissat B."/>
            <person name="Riley R."/>
            <person name="Ahrendt S."/>
            <person name="Nagy L.G."/>
            <person name="Grigoriev I.V."/>
            <person name="Martin F."/>
            <person name="Rosso M.N."/>
        </authorList>
    </citation>
    <scope>NUCLEOTIDE SEQUENCE</scope>
    <source>
        <strain evidence="1">CBS 384.51</strain>
    </source>
</reference>
<protein>
    <submittedName>
        <fullName evidence="1">Oligosaccharyl transferase subunit OST3/OST6 family</fullName>
    </submittedName>
</protein>
<sequence>MLLLPLLALFAFPLCLAATKDTREDLVRLAKAGNGIIKLDERTYDSLTASDREWSATIVFTALDTRRKCGPCKQFQPSFEAVAQAWNKVPATSRNEHFFAIADFDEAPKIFTKLGIQSAPVVHNYPVAEGPRKPAHGKPYPSTYDFSNGYAPEALAEHLSLYTPVRIPYRPPVDWAKYGTFAATGLILTTVARFIFPLLKSRITWAIITIGTILVMTGGHMFVRIRGMPYSDGPNWIAGGYQSQYGQETQVIALTYGILGGAFLMLTLVAPYQTSKSRQQLQVWLWSIVIFVMFSVLISLFRVKNRGYPFKLLL</sequence>
<organism evidence="1 2">
    <name type="scientific">Irpex rosettiformis</name>
    <dbReference type="NCBI Taxonomy" id="378272"/>
    <lineage>
        <taxon>Eukaryota</taxon>
        <taxon>Fungi</taxon>
        <taxon>Dikarya</taxon>
        <taxon>Basidiomycota</taxon>
        <taxon>Agaricomycotina</taxon>
        <taxon>Agaricomycetes</taxon>
        <taxon>Polyporales</taxon>
        <taxon>Irpicaceae</taxon>
        <taxon>Irpex</taxon>
    </lineage>
</organism>
<comment type="caution">
    <text evidence="1">The sequence shown here is derived from an EMBL/GenBank/DDBJ whole genome shotgun (WGS) entry which is preliminary data.</text>
</comment>
<dbReference type="Proteomes" id="UP001055072">
    <property type="component" value="Unassembled WGS sequence"/>
</dbReference>
<keyword evidence="2" id="KW-1185">Reference proteome</keyword>
<accession>A0ACB8UIQ4</accession>
<name>A0ACB8UIQ4_9APHY</name>
<dbReference type="EMBL" id="MU274901">
    <property type="protein sequence ID" value="KAI0093954.1"/>
    <property type="molecule type" value="Genomic_DNA"/>
</dbReference>
<proteinExistence type="predicted"/>
<evidence type="ECO:0000313" key="1">
    <source>
        <dbReference type="EMBL" id="KAI0093954.1"/>
    </source>
</evidence>
<keyword evidence="1" id="KW-0808">Transferase</keyword>
<gene>
    <name evidence="1" type="ORF">BDY19DRAFT_288496</name>
</gene>
<evidence type="ECO:0000313" key="2">
    <source>
        <dbReference type="Proteomes" id="UP001055072"/>
    </source>
</evidence>